<keyword evidence="7" id="KW-0732">Signal</keyword>
<evidence type="ECO:0000256" key="5">
    <source>
        <dbReference type="ARBA" id="ARBA00023034"/>
    </source>
</evidence>
<keyword evidence="3" id="KW-0328">Glycosyltransferase</keyword>
<dbReference type="Proteomes" id="UP000318571">
    <property type="component" value="Chromosome 6"/>
</dbReference>
<comment type="subcellular location">
    <subcellularLocation>
        <location evidence="1">Golgi apparatus membrane</location>
        <topology evidence="1">Single-pass type II membrane protein</topology>
    </subcellularLocation>
</comment>
<evidence type="ECO:0000256" key="4">
    <source>
        <dbReference type="ARBA" id="ARBA00022679"/>
    </source>
</evidence>
<evidence type="ECO:0000256" key="7">
    <source>
        <dbReference type="SAM" id="SignalP"/>
    </source>
</evidence>
<dbReference type="InterPro" id="IPR007652">
    <property type="entry name" value="A1-4-GlycosylTfrase_dom"/>
</dbReference>
<gene>
    <name evidence="9" type="ORF">TCAL_06555</name>
</gene>
<protein>
    <recommendedName>
        <fullName evidence="8">Alpha 1,4-glycosyltransferase domain-containing protein</fullName>
    </recommendedName>
</protein>
<evidence type="ECO:0000256" key="1">
    <source>
        <dbReference type="ARBA" id="ARBA00004323"/>
    </source>
</evidence>
<evidence type="ECO:0000259" key="8">
    <source>
        <dbReference type="Pfam" id="PF04572"/>
    </source>
</evidence>
<dbReference type="Gene3D" id="3.90.550.20">
    <property type="match status" value="1"/>
</dbReference>
<dbReference type="GO" id="GO:0000139">
    <property type="term" value="C:Golgi membrane"/>
    <property type="evidence" value="ECO:0007669"/>
    <property type="project" value="UniProtKB-SubCell"/>
</dbReference>
<sequence>MTVNRLSWTFFVIYLVLATVSSQTEETCPNASNSNETECFLDSSRNISLPTLEPDWINVNKLFFIETSGRNYLKIRQACAVESAIRESMVPVIVVFTAKDFNPRANNASKQVYELTKTHPLHFRTINVLDTLEQTPLGPQSKVILNYIQASQKAVNHLSDALRLALVYLYGGWYSDIDTVTLKPVTDFEIDTIGTDTNFETLFHLKSKEMGKSVANGRFYFKKARSPFLEQSLALFKVIYNPKVWNSGGAKIMTRVLKTFCGMRQNEKLTAQKCVPEKCKGVALVSSTLFYPVSWFQCSNLRNPPKTSEDWEDFFRDSYSVDFFGTSCSDEMKVLRPRFYGKNVPAYT</sequence>
<evidence type="ECO:0000256" key="3">
    <source>
        <dbReference type="ARBA" id="ARBA00022676"/>
    </source>
</evidence>
<dbReference type="PANTHER" id="PTHR12042">
    <property type="entry name" value="LACTOSYLCERAMIDE 4-ALPHA-GALACTOSYLTRANSFERASE ALPHA- 1,4-GALACTOSYLTRANSFERASE"/>
    <property type="match status" value="1"/>
</dbReference>
<feature type="chain" id="PRO_5022218785" description="Alpha 1,4-glycosyltransferase domain-containing protein" evidence="7">
    <location>
        <begin position="23"/>
        <end position="348"/>
    </location>
</feature>
<dbReference type="Pfam" id="PF04572">
    <property type="entry name" value="Gb3_synth"/>
    <property type="match status" value="1"/>
</dbReference>
<accession>A0A553PQW3</accession>
<reference evidence="9 10" key="1">
    <citation type="journal article" date="2018" name="Nat. Ecol. Evol.">
        <title>Genomic signatures of mitonuclear coevolution across populations of Tigriopus californicus.</title>
        <authorList>
            <person name="Barreto F.S."/>
            <person name="Watson E.T."/>
            <person name="Lima T.G."/>
            <person name="Willett C.S."/>
            <person name="Edmands S."/>
            <person name="Li W."/>
            <person name="Burton R.S."/>
        </authorList>
    </citation>
    <scope>NUCLEOTIDE SEQUENCE [LARGE SCALE GENOMIC DNA]</scope>
    <source>
        <strain evidence="9 10">San Diego</strain>
    </source>
</reference>
<dbReference type="SUPFAM" id="SSF53448">
    <property type="entry name" value="Nucleotide-diphospho-sugar transferases"/>
    <property type="match status" value="1"/>
</dbReference>
<comment type="similarity">
    <text evidence="2">Belongs to the glycosyltransferase 32 family.</text>
</comment>
<evidence type="ECO:0000256" key="6">
    <source>
        <dbReference type="ARBA" id="ARBA00023136"/>
    </source>
</evidence>
<name>A0A553PQW3_TIGCA</name>
<dbReference type="InterPro" id="IPR029044">
    <property type="entry name" value="Nucleotide-diphossugar_trans"/>
</dbReference>
<keyword evidence="10" id="KW-1185">Reference proteome</keyword>
<evidence type="ECO:0000313" key="10">
    <source>
        <dbReference type="Proteomes" id="UP000318571"/>
    </source>
</evidence>
<feature type="non-terminal residue" evidence="9">
    <location>
        <position position="348"/>
    </location>
</feature>
<dbReference type="GO" id="GO:0016758">
    <property type="term" value="F:hexosyltransferase activity"/>
    <property type="evidence" value="ECO:0007669"/>
    <property type="project" value="TreeGrafter"/>
</dbReference>
<feature type="signal peptide" evidence="7">
    <location>
        <begin position="1"/>
        <end position="22"/>
    </location>
</feature>
<dbReference type="PANTHER" id="PTHR12042:SF21">
    <property type="entry name" value="ALPHA1,4-GALACTOSYLTRANSFERASE 1-RELATED"/>
    <property type="match status" value="1"/>
</dbReference>
<dbReference type="AlphaFoldDB" id="A0A553PQW3"/>
<dbReference type="OMA" id="WEDIFRK"/>
<comment type="caution">
    <text evidence="9">The sequence shown here is derived from an EMBL/GenBank/DDBJ whole genome shotgun (WGS) entry which is preliminary data.</text>
</comment>
<organism evidence="9 10">
    <name type="scientific">Tigriopus californicus</name>
    <name type="common">Marine copepod</name>
    <dbReference type="NCBI Taxonomy" id="6832"/>
    <lineage>
        <taxon>Eukaryota</taxon>
        <taxon>Metazoa</taxon>
        <taxon>Ecdysozoa</taxon>
        <taxon>Arthropoda</taxon>
        <taxon>Crustacea</taxon>
        <taxon>Multicrustacea</taxon>
        <taxon>Hexanauplia</taxon>
        <taxon>Copepoda</taxon>
        <taxon>Harpacticoida</taxon>
        <taxon>Harpacticidae</taxon>
        <taxon>Tigriopus</taxon>
    </lineage>
</organism>
<dbReference type="EMBL" id="VCGU01000002">
    <property type="protein sequence ID" value="TRY80061.1"/>
    <property type="molecule type" value="Genomic_DNA"/>
</dbReference>
<keyword evidence="5" id="KW-0333">Golgi apparatus</keyword>
<feature type="domain" description="Alpha 1,4-glycosyltransferase" evidence="8">
    <location>
        <begin position="224"/>
        <end position="325"/>
    </location>
</feature>
<dbReference type="InterPro" id="IPR007577">
    <property type="entry name" value="GlycoTrfase_DXD_sugar-bd_CS"/>
</dbReference>
<dbReference type="Pfam" id="PF04488">
    <property type="entry name" value="Gly_transf_sug"/>
    <property type="match status" value="1"/>
</dbReference>
<dbReference type="STRING" id="6832.A0A553PQW3"/>
<dbReference type="GO" id="GO:0006688">
    <property type="term" value="P:glycosphingolipid biosynthetic process"/>
    <property type="evidence" value="ECO:0007669"/>
    <property type="project" value="TreeGrafter"/>
</dbReference>
<keyword evidence="6" id="KW-0472">Membrane</keyword>
<proteinExistence type="inferred from homology"/>
<keyword evidence="4" id="KW-0808">Transferase</keyword>
<evidence type="ECO:0000256" key="2">
    <source>
        <dbReference type="ARBA" id="ARBA00009003"/>
    </source>
</evidence>
<dbReference type="InterPro" id="IPR051981">
    <property type="entry name" value="Glycosyltransf_32"/>
</dbReference>
<evidence type="ECO:0000313" key="9">
    <source>
        <dbReference type="EMBL" id="TRY80061.1"/>
    </source>
</evidence>